<proteinExistence type="predicted"/>
<name>A0A4Y6EGJ1_9CAUD</name>
<sequence>MVRRTRVGGAAYGGPMANRHWTEPAGENCPRCGEEMSVNVVEVNAWQGSFEKRSSAICMATPGCNASQPR</sequence>
<gene>
    <name evidence="2" type="primary">29</name>
    <name evidence="2" type="ORF">SEA_THANKYOUJORDI_29</name>
</gene>
<feature type="region of interest" description="Disordered" evidence="1">
    <location>
        <begin position="1"/>
        <end position="20"/>
    </location>
</feature>
<accession>A0A4Y6EGJ1</accession>
<dbReference type="RefSeq" id="YP_010652729.1">
    <property type="nucleotide sequence ID" value="NC_070789.1"/>
</dbReference>
<keyword evidence="3" id="KW-1185">Reference proteome</keyword>
<evidence type="ECO:0000313" key="2">
    <source>
        <dbReference type="EMBL" id="QDF17846.1"/>
    </source>
</evidence>
<reference evidence="2 3" key="1">
    <citation type="submission" date="2019-04" db="EMBL/GenBank/DDBJ databases">
        <authorList>
            <person name="Akwuole F.N."/>
            <person name="Carreras A.M."/>
            <person name="Grubb S.R."/>
            <person name="Yaffe J.A."/>
            <person name="Butela K.A."/>
            <person name="Garlena R.A."/>
            <person name="Russell D.A."/>
            <person name="Pope W.H."/>
            <person name="Jacobs-Sera D."/>
            <person name="Hatfull G.F."/>
        </authorList>
    </citation>
    <scope>NUCLEOTIDE SEQUENCE [LARGE SCALE GENOMIC DNA]</scope>
</reference>
<dbReference type="Proteomes" id="UP000317451">
    <property type="component" value="Segment"/>
</dbReference>
<evidence type="ECO:0000256" key="1">
    <source>
        <dbReference type="SAM" id="MobiDB-lite"/>
    </source>
</evidence>
<protein>
    <submittedName>
        <fullName evidence="2">Uncharacterized protein</fullName>
    </submittedName>
</protein>
<organism evidence="2 3">
    <name type="scientific">Gordonia phage ThankyouJordi</name>
    <dbReference type="NCBI Taxonomy" id="2571252"/>
    <lineage>
        <taxon>Viruses</taxon>
        <taxon>Duplodnaviria</taxon>
        <taxon>Heunggongvirae</taxon>
        <taxon>Uroviricota</taxon>
        <taxon>Caudoviricetes</taxon>
        <taxon>Nymbaxtervirinae</taxon>
        <taxon>Nymphadoravirus</taxon>
        <taxon>Nymphadoravirus thankyoujordi</taxon>
    </lineage>
</organism>
<dbReference type="EMBL" id="MK801727">
    <property type="protein sequence ID" value="QDF17846.1"/>
    <property type="molecule type" value="Genomic_DNA"/>
</dbReference>
<dbReference type="KEGG" id="vg:77928554"/>
<evidence type="ECO:0000313" key="3">
    <source>
        <dbReference type="Proteomes" id="UP000317451"/>
    </source>
</evidence>
<dbReference type="GeneID" id="77928554"/>